<evidence type="ECO:0008006" key="2">
    <source>
        <dbReference type="Google" id="ProtNLM"/>
    </source>
</evidence>
<name>A0A1X7T045_AMPQE</name>
<dbReference type="SUPFAM" id="SSF50249">
    <property type="entry name" value="Nucleic acid-binding proteins"/>
    <property type="match status" value="1"/>
</dbReference>
<organism evidence="1">
    <name type="scientific">Amphimedon queenslandica</name>
    <name type="common">Sponge</name>
    <dbReference type="NCBI Taxonomy" id="400682"/>
    <lineage>
        <taxon>Eukaryota</taxon>
        <taxon>Metazoa</taxon>
        <taxon>Porifera</taxon>
        <taxon>Demospongiae</taxon>
        <taxon>Heteroscleromorpha</taxon>
        <taxon>Haplosclerida</taxon>
        <taxon>Niphatidae</taxon>
        <taxon>Amphimedon</taxon>
    </lineage>
</organism>
<dbReference type="InterPro" id="IPR012340">
    <property type="entry name" value="NA-bd_OB-fold"/>
</dbReference>
<proteinExistence type="predicted"/>
<dbReference type="AlphaFoldDB" id="A0A1X7T045"/>
<accession>A0A1X7T045</accession>
<evidence type="ECO:0000313" key="1">
    <source>
        <dbReference type="EnsemblMetazoa" id="Aqu2.1.07700_001"/>
    </source>
</evidence>
<protein>
    <recommendedName>
        <fullName evidence="2">Replication factor A C-terminal domain-containing protein</fullName>
    </recommendedName>
</protein>
<dbReference type="EnsemblMetazoa" id="Aqu2.1.07700_001">
    <property type="protein sequence ID" value="Aqu2.1.07700_001"/>
    <property type="gene ID" value="Aqu2.1.07700"/>
</dbReference>
<dbReference type="Gene3D" id="2.40.50.140">
    <property type="entry name" value="Nucleic acid-binding proteins"/>
    <property type="match status" value="1"/>
</dbReference>
<reference evidence="1" key="1">
    <citation type="submission" date="2017-05" db="UniProtKB">
        <authorList>
            <consortium name="EnsemblMetazoa"/>
        </authorList>
    </citation>
    <scope>IDENTIFICATION</scope>
</reference>
<sequence length="143" mass="16110">MSVNSPENITTKEGKVIRKRDCILRDNNGRCRIVLWESDIQKLTKNGSYKLRNVLVSQYNGVKYVSVSESTIIEPIKDIELISDHKEEAFEEIIQPMIAEGEISAVLNISDYLVCINCNRNVQTVNQTMGSCTKCNATVKLAK</sequence>
<dbReference type="InParanoid" id="A0A1X7T045"/>